<dbReference type="GO" id="GO:0032259">
    <property type="term" value="P:methylation"/>
    <property type="evidence" value="ECO:0007669"/>
    <property type="project" value="UniProtKB-KW"/>
</dbReference>
<feature type="non-terminal residue" evidence="1">
    <location>
        <position position="1"/>
    </location>
</feature>
<gene>
    <name evidence="1" type="ORF">H480_38645</name>
</gene>
<dbReference type="eggNOG" id="COG3315">
    <property type="taxonomic scope" value="Bacteria"/>
</dbReference>
<evidence type="ECO:0000313" key="1">
    <source>
        <dbReference type="EMBL" id="EOD63129.1"/>
    </source>
</evidence>
<keyword evidence="1" id="KW-0808">Transferase</keyword>
<comment type="caution">
    <text evidence="1">The sequence shown here is derived from an EMBL/GenBank/DDBJ whole genome shotgun (WGS) entry which is preliminary data.</text>
</comment>
<dbReference type="AlphaFoldDB" id="R1HXY7"/>
<organism evidence="1 2">
    <name type="scientific">Amycolatopsis vancoresmycina DSM 44592</name>
    <dbReference type="NCBI Taxonomy" id="1292037"/>
    <lineage>
        <taxon>Bacteria</taxon>
        <taxon>Bacillati</taxon>
        <taxon>Actinomycetota</taxon>
        <taxon>Actinomycetes</taxon>
        <taxon>Pseudonocardiales</taxon>
        <taxon>Pseudonocardiaceae</taxon>
        <taxon>Amycolatopsis</taxon>
    </lineage>
</organism>
<accession>R1HXY7</accession>
<sequence>AWRPGALRRLADLPGLRDLRPSITLVSFAERG</sequence>
<evidence type="ECO:0000313" key="2">
    <source>
        <dbReference type="Proteomes" id="UP000014139"/>
    </source>
</evidence>
<proteinExistence type="predicted"/>
<protein>
    <submittedName>
        <fullName evidence="1">O-methyltransferase OMT</fullName>
    </submittedName>
</protein>
<dbReference type="EMBL" id="AOUO01000656">
    <property type="protein sequence ID" value="EOD63129.1"/>
    <property type="molecule type" value="Genomic_DNA"/>
</dbReference>
<dbReference type="Proteomes" id="UP000014139">
    <property type="component" value="Unassembled WGS sequence"/>
</dbReference>
<name>R1HXY7_9PSEU</name>
<keyword evidence="2" id="KW-1185">Reference proteome</keyword>
<reference evidence="1 2" key="1">
    <citation type="submission" date="2013-02" db="EMBL/GenBank/DDBJ databases">
        <title>Draft genome sequence of Amycolatopsis vancoresmycina strain DSM 44592T.</title>
        <authorList>
            <person name="Kumar S."/>
            <person name="Kaur N."/>
            <person name="Kaur C."/>
            <person name="Raghava G.P.S."/>
            <person name="Mayilraj S."/>
        </authorList>
    </citation>
    <scope>NUCLEOTIDE SEQUENCE [LARGE SCALE GENOMIC DNA]</scope>
    <source>
        <strain evidence="1 2">DSM 44592</strain>
    </source>
</reference>
<dbReference type="GO" id="GO:0008168">
    <property type="term" value="F:methyltransferase activity"/>
    <property type="evidence" value="ECO:0007669"/>
    <property type="project" value="UniProtKB-KW"/>
</dbReference>
<keyword evidence="1" id="KW-0489">Methyltransferase</keyword>